<organism evidence="1">
    <name type="scientific">marine sediment metagenome</name>
    <dbReference type="NCBI Taxonomy" id="412755"/>
    <lineage>
        <taxon>unclassified sequences</taxon>
        <taxon>metagenomes</taxon>
        <taxon>ecological metagenomes</taxon>
    </lineage>
</organism>
<dbReference type="AlphaFoldDB" id="A0A0F9I1M1"/>
<evidence type="ECO:0000313" key="1">
    <source>
        <dbReference type="EMBL" id="KKM13574.1"/>
    </source>
</evidence>
<reference evidence="1" key="1">
    <citation type="journal article" date="2015" name="Nature">
        <title>Complex archaea that bridge the gap between prokaryotes and eukaryotes.</title>
        <authorList>
            <person name="Spang A."/>
            <person name="Saw J.H."/>
            <person name="Jorgensen S.L."/>
            <person name="Zaremba-Niedzwiedzka K."/>
            <person name="Martijn J."/>
            <person name="Lind A.E."/>
            <person name="van Eijk R."/>
            <person name="Schleper C."/>
            <person name="Guy L."/>
            <person name="Ettema T.J."/>
        </authorList>
    </citation>
    <scope>NUCLEOTIDE SEQUENCE</scope>
</reference>
<gene>
    <name evidence="1" type="ORF">LCGC14_1714840</name>
</gene>
<protein>
    <submittedName>
        <fullName evidence="1">Uncharacterized protein</fullName>
    </submittedName>
</protein>
<sequence length="60" mass="6927">MRKNWFFVLLILGTLFGSQQVFGIEIIPNPLKDTFGPNDWIEIYIEIDGYYGGVVTWEAT</sequence>
<feature type="non-terminal residue" evidence="1">
    <location>
        <position position="60"/>
    </location>
</feature>
<accession>A0A0F9I1M1</accession>
<dbReference type="EMBL" id="LAZR01015350">
    <property type="protein sequence ID" value="KKM13574.1"/>
    <property type="molecule type" value="Genomic_DNA"/>
</dbReference>
<proteinExistence type="predicted"/>
<name>A0A0F9I1M1_9ZZZZ</name>
<comment type="caution">
    <text evidence="1">The sequence shown here is derived from an EMBL/GenBank/DDBJ whole genome shotgun (WGS) entry which is preliminary data.</text>
</comment>